<proteinExistence type="predicted"/>
<dbReference type="Proteomes" id="UP000030647">
    <property type="component" value="Unassembled WGS sequence"/>
</dbReference>
<sequence length="104" mass="11268">MAVMDKIVVRGKHIGWGSLSPVLLVLAILMNNTFIHGVTWGTIVLHSEPAARAIGLLALSGSIILAWVFPKDLFAKGTQMVFKILGGLLLAVIFFILVGEILRF</sequence>
<keyword evidence="3" id="KW-1185">Reference proteome</keyword>
<accession>U4TUM0</accession>
<keyword evidence="1" id="KW-0472">Membrane</keyword>
<dbReference type="HOGENOM" id="CLU_2246614_0_0_9"/>
<evidence type="ECO:0000256" key="1">
    <source>
        <dbReference type="SAM" id="Phobius"/>
    </source>
</evidence>
<dbReference type="EMBL" id="KI271589">
    <property type="protein sequence ID" value="ERL65127.1"/>
    <property type="molecule type" value="Genomic_DNA"/>
</dbReference>
<keyword evidence="1" id="KW-0812">Transmembrane</keyword>
<feature type="transmembrane region" description="Helical" evidence="1">
    <location>
        <begin position="49"/>
        <end position="69"/>
    </location>
</feature>
<protein>
    <submittedName>
        <fullName evidence="2">Uncharacterized protein</fullName>
    </submittedName>
</protein>
<evidence type="ECO:0000313" key="2">
    <source>
        <dbReference type="EMBL" id="ERL65127.1"/>
    </source>
</evidence>
<feature type="transmembrane region" description="Helical" evidence="1">
    <location>
        <begin position="21"/>
        <end position="43"/>
    </location>
</feature>
<reference evidence="3" key="1">
    <citation type="journal article" date="2013" name="Genome Announc.">
        <title>Whole-Genome Sequencing of Lactobacillus shenzhenensis Strain LY-73T.</title>
        <authorList>
            <person name="Lin Z."/>
            <person name="Liu Z."/>
            <person name="Yang R."/>
            <person name="Zou Y."/>
            <person name="Wan D."/>
            <person name="Chen J."/>
            <person name="Guo M."/>
            <person name="Zhao J."/>
            <person name="Fang C."/>
            <person name="Yang R."/>
            <person name="Liu F."/>
        </authorList>
    </citation>
    <scope>NUCLEOTIDE SEQUENCE [LARGE SCALE GENOMIC DNA]</scope>
    <source>
        <strain evidence="3">LY-73</strain>
    </source>
</reference>
<evidence type="ECO:0000313" key="3">
    <source>
        <dbReference type="Proteomes" id="UP000030647"/>
    </source>
</evidence>
<name>U4TUM0_9LACO</name>
<dbReference type="STRING" id="1231336.L248_3065"/>
<dbReference type="AlphaFoldDB" id="U4TUM0"/>
<gene>
    <name evidence="2" type="ORF">L248_3065</name>
</gene>
<organism evidence="2 3">
    <name type="scientific">Schleiferilactobacillus shenzhenensis LY-73</name>
    <dbReference type="NCBI Taxonomy" id="1231336"/>
    <lineage>
        <taxon>Bacteria</taxon>
        <taxon>Bacillati</taxon>
        <taxon>Bacillota</taxon>
        <taxon>Bacilli</taxon>
        <taxon>Lactobacillales</taxon>
        <taxon>Lactobacillaceae</taxon>
        <taxon>Schleiferilactobacillus</taxon>
    </lineage>
</organism>
<keyword evidence="1" id="KW-1133">Transmembrane helix</keyword>
<feature type="transmembrane region" description="Helical" evidence="1">
    <location>
        <begin position="81"/>
        <end position="102"/>
    </location>
</feature>